<dbReference type="Pfam" id="PF00563">
    <property type="entry name" value="EAL"/>
    <property type="match status" value="1"/>
</dbReference>
<keyword evidence="1" id="KW-1133">Transmembrane helix</keyword>
<dbReference type="PANTHER" id="PTHR44757:SF2">
    <property type="entry name" value="BIOFILM ARCHITECTURE MAINTENANCE PROTEIN MBAA"/>
    <property type="match status" value="1"/>
</dbReference>
<protein>
    <submittedName>
        <fullName evidence="5">EAL domain-containing protein</fullName>
    </submittedName>
</protein>
<sequence length="652" mass="69954">MTRARLAVLLLVPGQVILMLADLLVAIREGLQDGGRDWTLDGLSVLGHVALLLLLVLFLRSSHREHVGRLTAINLKLKQALRRAQDLTECSSDLVWEVDAQGRFTFVSDHRGVHRDVPGVRLGGCVAELRALDPITPAAAWDQQLAANRAGKPFRDFQYSARRSDGSIAHFRVNGVPILDEAGLVVGYRGTTRERTDEVEAMQRLSHLAMHDTLTGLPNRRALYEAIERCTASPDQPAAVLQLDLDGFKMVNDLHGHAAGDELLRLVAGRLRNAARPSDVVGRLGGDEFAAVLGAAGREDARAVGERIVESLSSPFVLNDGTTLRVGASVGVAMMPEDGTTPDHLLRGADRALYEAKHNGGHSLRFLEPAVEPPAGAAPSAALEAVRSAAALPAALRLAIARGHLSLAFQPIRRCGDGSLVSVEALLRWEDPDRGPVPPDTFIPVAEETGLIIQIGAWVLRRACETAVRAGGEWRIAVNISPVQFQQPDLAGMVANILRETGLPPGRLALELTEQIPLLRFPRAREAVRRLQAMGVQVALDDFGSGFSNIACLREFRFDLVKLDRSILALPPAQRGTVLTALLAVSQSFGLKVVVEGVETTEDWGMLQALGADYAQGYLLGRPAADLALAVPDAFPGQPLAPCSSPAGAFPP</sequence>
<keyword evidence="6" id="KW-1185">Reference proteome</keyword>
<dbReference type="InterPro" id="IPR001610">
    <property type="entry name" value="PAC"/>
</dbReference>
<dbReference type="SUPFAM" id="SSF55073">
    <property type="entry name" value="Nucleotide cyclase"/>
    <property type="match status" value="1"/>
</dbReference>
<reference evidence="5 6" key="1">
    <citation type="submission" date="2021-03" db="EMBL/GenBank/DDBJ databases">
        <authorList>
            <person name="So Y."/>
        </authorList>
    </citation>
    <scope>NUCLEOTIDE SEQUENCE [LARGE SCALE GENOMIC DNA]</scope>
    <source>
        <strain evidence="5 6">SSH11</strain>
    </source>
</reference>
<dbReference type="EMBL" id="JAGIZB010000022">
    <property type="protein sequence ID" value="MBP0446882.1"/>
    <property type="molecule type" value="Genomic_DNA"/>
</dbReference>
<dbReference type="PROSITE" id="PS50113">
    <property type="entry name" value="PAC"/>
    <property type="match status" value="1"/>
</dbReference>
<dbReference type="SMART" id="SM00086">
    <property type="entry name" value="PAC"/>
    <property type="match status" value="1"/>
</dbReference>
<dbReference type="Pfam" id="PF00990">
    <property type="entry name" value="GGDEF"/>
    <property type="match status" value="1"/>
</dbReference>
<dbReference type="InterPro" id="IPR000160">
    <property type="entry name" value="GGDEF_dom"/>
</dbReference>
<accession>A0ABS4AIM5</accession>
<dbReference type="SUPFAM" id="SSF55785">
    <property type="entry name" value="PYP-like sensor domain (PAS domain)"/>
    <property type="match status" value="1"/>
</dbReference>
<feature type="transmembrane region" description="Helical" evidence="1">
    <location>
        <begin position="42"/>
        <end position="59"/>
    </location>
</feature>
<keyword evidence="1" id="KW-0472">Membrane</keyword>
<dbReference type="CDD" id="cd01948">
    <property type="entry name" value="EAL"/>
    <property type="match status" value="1"/>
</dbReference>
<comment type="caution">
    <text evidence="5">The sequence shown here is derived from an EMBL/GenBank/DDBJ whole genome shotgun (WGS) entry which is preliminary data.</text>
</comment>
<dbReference type="InterPro" id="IPR035919">
    <property type="entry name" value="EAL_sf"/>
</dbReference>
<dbReference type="InterPro" id="IPR043128">
    <property type="entry name" value="Rev_trsase/Diguanyl_cyclase"/>
</dbReference>
<dbReference type="NCBIfam" id="TIGR00254">
    <property type="entry name" value="GGDEF"/>
    <property type="match status" value="1"/>
</dbReference>
<organism evidence="5 6">
    <name type="scientific">Pararoseomonas baculiformis</name>
    <dbReference type="NCBI Taxonomy" id="2820812"/>
    <lineage>
        <taxon>Bacteria</taxon>
        <taxon>Pseudomonadati</taxon>
        <taxon>Pseudomonadota</taxon>
        <taxon>Alphaproteobacteria</taxon>
        <taxon>Acetobacterales</taxon>
        <taxon>Acetobacteraceae</taxon>
        <taxon>Pararoseomonas</taxon>
    </lineage>
</organism>
<feature type="domain" description="EAL" evidence="3">
    <location>
        <begin position="389"/>
        <end position="637"/>
    </location>
</feature>
<dbReference type="InterPro" id="IPR035965">
    <property type="entry name" value="PAS-like_dom_sf"/>
</dbReference>
<evidence type="ECO:0000313" key="6">
    <source>
        <dbReference type="Proteomes" id="UP000681594"/>
    </source>
</evidence>
<dbReference type="Gene3D" id="3.30.70.270">
    <property type="match status" value="1"/>
</dbReference>
<dbReference type="SMART" id="SM00052">
    <property type="entry name" value="EAL"/>
    <property type="match status" value="1"/>
</dbReference>
<dbReference type="Gene3D" id="3.30.450.20">
    <property type="entry name" value="PAS domain"/>
    <property type="match status" value="1"/>
</dbReference>
<dbReference type="CDD" id="cd01949">
    <property type="entry name" value="GGDEF"/>
    <property type="match status" value="1"/>
</dbReference>
<dbReference type="RefSeq" id="WP_209381148.1">
    <property type="nucleotide sequence ID" value="NZ_JAGIZB010000022.1"/>
</dbReference>
<feature type="domain" description="PAC" evidence="2">
    <location>
        <begin position="155"/>
        <end position="207"/>
    </location>
</feature>
<dbReference type="PANTHER" id="PTHR44757">
    <property type="entry name" value="DIGUANYLATE CYCLASE DGCP"/>
    <property type="match status" value="1"/>
</dbReference>
<name>A0ABS4AIM5_9PROT</name>
<evidence type="ECO:0000259" key="2">
    <source>
        <dbReference type="PROSITE" id="PS50113"/>
    </source>
</evidence>
<dbReference type="Gene3D" id="3.20.20.450">
    <property type="entry name" value="EAL domain"/>
    <property type="match status" value="1"/>
</dbReference>
<evidence type="ECO:0000259" key="3">
    <source>
        <dbReference type="PROSITE" id="PS50883"/>
    </source>
</evidence>
<dbReference type="InterPro" id="IPR000700">
    <property type="entry name" value="PAS-assoc_C"/>
</dbReference>
<dbReference type="Proteomes" id="UP000681594">
    <property type="component" value="Unassembled WGS sequence"/>
</dbReference>
<evidence type="ECO:0000259" key="4">
    <source>
        <dbReference type="PROSITE" id="PS50887"/>
    </source>
</evidence>
<dbReference type="SUPFAM" id="SSF141868">
    <property type="entry name" value="EAL domain-like"/>
    <property type="match status" value="1"/>
</dbReference>
<dbReference type="InterPro" id="IPR029787">
    <property type="entry name" value="Nucleotide_cyclase"/>
</dbReference>
<evidence type="ECO:0000313" key="5">
    <source>
        <dbReference type="EMBL" id="MBP0446882.1"/>
    </source>
</evidence>
<dbReference type="InterPro" id="IPR052155">
    <property type="entry name" value="Biofilm_reg_signaling"/>
</dbReference>
<dbReference type="PROSITE" id="PS50887">
    <property type="entry name" value="GGDEF"/>
    <property type="match status" value="1"/>
</dbReference>
<evidence type="ECO:0000256" key="1">
    <source>
        <dbReference type="SAM" id="Phobius"/>
    </source>
</evidence>
<keyword evidence="1" id="KW-0812">Transmembrane</keyword>
<dbReference type="PROSITE" id="PS50883">
    <property type="entry name" value="EAL"/>
    <property type="match status" value="1"/>
</dbReference>
<feature type="domain" description="GGDEF" evidence="4">
    <location>
        <begin position="236"/>
        <end position="369"/>
    </location>
</feature>
<proteinExistence type="predicted"/>
<dbReference type="InterPro" id="IPR001633">
    <property type="entry name" value="EAL_dom"/>
</dbReference>
<dbReference type="SMART" id="SM00267">
    <property type="entry name" value="GGDEF"/>
    <property type="match status" value="1"/>
</dbReference>
<gene>
    <name evidence="5" type="ORF">J8J14_19080</name>
</gene>